<dbReference type="CDD" id="cd01667">
    <property type="entry name" value="TGS_ThrRS"/>
    <property type="match status" value="1"/>
</dbReference>
<dbReference type="Gene3D" id="3.30.930.10">
    <property type="entry name" value="Bira Bifunctional Protein, Domain 2"/>
    <property type="match status" value="1"/>
</dbReference>
<feature type="compositionally biased region" description="Basic and acidic residues" evidence="10">
    <location>
        <begin position="573"/>
        <end position="582"/>
    </location>
</feature>
<feature type="compositionally biased region" description="Polar residues" evidence="10">
    <location>
        <begin position="585"/>
        <end position="594"/>
    </location>
</feature>
<evidence type="ECO:0000256" key="10">
    <source>
        <dbReference type="SAM" id="MobiDB-lite"/>
    </source>
</evidence>
<dbReference type="GO" id="GO:0004829">
    <property type="term" value="F:threonine-tRNA ligase activity"/>
    <property type="evidence" value="ECO:0007669"/>
    <property type="project" value="UniProtKB-EC"/>
</dbReference>
<keyword evidence="13" id="KW-1185">Reference proteome</keyword>
<dbReference type="Pfam" id="PF04059">
    <property type="entry name" value="RRM_2"/>
    <property type="match status" value="1"/>
</dbReference>
<evidence type="ECO:0000259" key="11">
    <source>
        <dbReference type="PROSITE" id="PS51880"/>
    </source>
</evidence>
<keyword evidence="4" id="KW-0547">Nucleotide-binding</keyword>
<dbReference type="Gene3D" id="3.30.980.10">
    <property type="entry name" value="Threonyl-trna Synthetase, Chain A, domain 2"/>
    <property type="match status" value="1"/>
</dbReference>
<keyword evidence="3" id="KW-0436">Ligase</keyword>
<dbReference type="GO" id="GO:0006435">
    <property type="term" value="P:threonyl-tRNA aminoacylation"/>
    <property type="evidence" value="ECO:0007669"/>
    <property type="project" value="TreeGrafter"/>
</dbReference>
<dbReference type="Pfam" id="PF07973">
    <property type="entry name" value="tRNA_SAD"/>
    <property type="match status" value="1"/>
</dbReference>
<dbReference type="SUPFAM" id="SSF55186">
    <property type="entry name" value="ThrRS/AlaRS common domain"/>
    <property type="match status" value="1"/>
</dbReference>
<dbReference type="Pfam" id="PF02824">
    <property type="entry name" value="TGS"/>
    <property type="match status" value="1"/>
</dbReference>
<comment type="catalytic activity">
    <reaction evidence="9">
        <text>tRNA(Thr) + L-threonine + ATP = L-threonyl-tRNA(Thr) + AMP + diphosphate + H(+)</text>
        <dbReference type="Rhea" id="RHEA:24624"/>
        <dbReference type="Rhea" id="RHEA-COMP:9670"/>
        <dbReference type="Rhea" id="RHEA-COMP:9704"/>
        <dbReference type="ChEBI" id="CHEBI:15378"/>
        <dbReference type="ChEBI" id="CHEBI:30616"/>
        <dbReference type="ChEBI" id="CHEBI:33019"/>
        <dbReference type="ChEBI" id="CHEBI:57926"/>
        <dbReference type="ChEBI" id="CHEBI:78442"/>
        <dbReference type="ChEBI" id="CHEBI:78534"/>
        <dbReference type="ChEBI" id="CHEBI:456215"/>
        <dbReference type="EC" id="6.1.1.3"/>
    </reaction>
</comment>
<proteinExistence type="inferred from homology"/>
<dbReference type="EMBL" id="CAJNNV010024698">
    <property type="protein sequence ID" value="CAE8610478.1"/>
    <property type="molecule type" value="Genomic_DNA"/>
</dbReference>
<evidence type="ECO:0000256" key="6">
    <source>
        <dbReference type="ARBA" id="ARBA00022917"/>
    </source>
</evidence>
<dbReference type="EC" id="6.1.1.3" evidence="2"/>
<evidence type="ECO:0000256" key="7">
    <source>
        <dbReference type="ARBA" id="ARBA00023146"/>
    </source>
</evidence>
<dbReference type="AlphaFoldDB" id="A0A813FIX4"/>
<dbReference type="InterPro" id="IPR012947">
    <property type="entry name" value="tRNA_SAD"/>
</dbReference>
<dbReference type="Gene3D" id="3.10.20.30">
    <property type="match status" value="1"/>
</dbReference>
<dbReference type="SUPFAM" id="SSF54928">
    <property type="entry name" value="RNA-binding domain, RBD"/>
    <property type="match status" value="1"/>
</dbReference>
<sequence>MRALQAHQAPPLNARHAAVSSVVRLAARAPLCSGVAGDESGRRRSSVAPRLAASGALGVAALVAGGLRRARRGSASSYHSCTWRRWKATQLRASLGADGRFAGDFAAGPSPAYLGERLAVWDRLYARAQSELSARPKESIEVLLPDGSKREGTSWSTTPLEIAEGISKKLAADSVVALVEYLGPLGSECAPCVAADGEDDEEVEESSASKAQLWDLTRPLEGPCRLELIKFDDPRGRDTFWHSSSHVMGAALETTFGGLLTIGPAVDGGFYYDMFLGEKRLSDTDFPEIEKSVEEIRKGDAPFQRLMISREEALELFAGNPFKADLISRKVPPGSLTTVYRCGSLVDLCRGPHLPSTGRMKAFTVTKNSSAYWLGSADNDSLQRVYGVSFPSDKQLKAHMKMLEEAKERDHRKVGKQQQLFFFDAMVSPGSAFWTSYGTLAGGSRRSLTGTVICTDGRQEEEAAMSPSPSSIGIMDLVSGLFRAEGDGEASSVFFRGEGVVQSSSEEKENNPDLADGLSDLIQLLRGIPCRRQRKAVLDVAVQAAKSVAEVSGARSSQSSCSCCTGQSSKSSSQDEKAKAKADGSGSSEANLQSFGGDHASAPAEIGSSLANLPDSSLRDVQPDIVKKDSGNSTADLKPRIVEQTAEVEASAVKVDIPAYPFGDLGFSKLQPKDAQPQVVASNEGPSIHELVAKIQSKKRFPAESGSSSGDAKQPSGTLKIVAETETTSDDDADDDTLAVHALQRLLLSASASKWADVEESEAENREGHHGLGARLRLKDLQGVCTISVHNIPARYTQAMLLSVWNPLVWKFDLLHLPWSTKLKRPMGYVFLNFWSSADAAAFQHQVQGTFLPDHGRNKYLTVAVAHKQGLFENLEQYRGRSLDQIDLEMLPALFDGLGNRLNAEHVLMQFGIINTPWLSILQSVLPFPVPETRPRFTQIVASGAAKRRGAAPAEALRTTEPQPLALERLLAPPLFPSTSATPGIPLLVALPSPSPGIPLQ</sequence>
<dbReference type="InterPro" id="IPR004095">
    <property type="entry name" value="TGS"/>
</dbReference>
<comment type="similarity">
    <text evidence="1">Belongs to the class-II aminoacyl-tRNA synthetase family.</text>
</comment>
<feature type="domain" description="TGS" evidence="11">
    <location>
        <begin position="138"/>
        <end position="230"/>
    </location>
</feature>
<dbReference type="InterPro" id="IPR018163">
    <property type="entry name" value="Thr/Ala-tRNA-synth_IIc_edit"/>
</dbReference>
<evidence type="ECO:0000313" key="12">
    <source>
        <dbReference type="EMBL" id="CAE8610478.1"/>
    </source>
</evidence>
<dbReference type="OrthoDB" id="5423599at2759"/>
<keyword evidence="6" id="KW-0648">Protein biosynthesis</keyword>
<accession>A0A813FIX4</accession>
<feature type="compositionally biased region" description="Low complexity" evidence="10">
    <location>
        <begin position="557"/>
        <end position="572"/>
    </location>
</feature>
<keyword evidence="7" id="KW-0030">Aminoacyl-tRNA synthetase</keyword>
<feature type="region of interest" description="Disordered" evidence="10">
    <location>
        <begin position="557"/>
        <end position="617"/>
    </location>
</feature>
<dbReference type="PANTHER" id="PTHR11451:SF46">
    <property type="entry name" value="THREONINE--TRNA LIGASE"/>
    <property type="match status" value="1"/>
</dbReference>
<protein>
    <recommendedName>
        <fullName evidence="2">threonine--tRNA ligase</fullName>
        <ecNumber evidence="2">6.1.1.3</ecNumber>
    </recommendedName>
    <alternativeName>
        <fullName evidence="8">Threonyl-tRNA synthetase</fullName>
    </alternativeName>
</protein>
<dbReference type="SMART" id="SM00863">
    <property type="entry name" value="tRNA_SAD"/>
    <property type="match status" value="1"/>
</dbReference>
<dbReference type="InterPro" id="IPR035979">
    <property type="entry name" value="RBD_domain_sf"/>
</dbReference>
<evidence type="ECO:0000256" key="2">
    <source>
        <dbReference type="ARBA" id="ARBA00013163"/>
    </source>
</evidence>
<evidence type="ECO:0000256" key="4">
    <source>
        <dbReference type="ARBA" id="ARBA00022741"/>
    </source>
</evidence>
<evidence type="ECO:0000256" key="5">
    <source>
        <dbReference type="ARBA" id="ARBA00022840"/>
    </source>
</evidence>
<dbReference type="Proteomes" id="UP000654075">
    <property type="component" value="Unassembled WGS sequence"/>
</dbReference>
<reference evidence="12" key="1">
    <citation type="submission" date="2021-02" db="EMBL/GenBank/DDBJ databases">
        <authorList>
            <person name="Dougan E. K."/>
            <person name="Rhodes N."/>
            <person name="Thang M."/>
            <person name="Chan C."/>
        </authorList>
    </citation>
    <scope>NUCLEOTIDE SEQUENCE</scope>
</reference>
<name>A0A813FIX4_POLGL</name>
<keyword evidence="5" id="KW-0067">ATP-binding</keyword>
<dbReference type="GO" id="GO:0003676">
    <property type="term" value="F:nucleic acid binding"/>
    <property type="evidence" value="ECO:0007669"/>
    <property type="project" value="InterPro"/>
</dbReference>
<evidence type="ECO:0000256" key="1">
    <source>
        <dbReference type="ARBA" id="ARBA00008226"/>
    </source>
</evidence>
<evidence type="ECO:0000256" key="9">
    <source>
        <dbReference type="ARBA" id="ARBA00049515"/>
    </source>
</evidence>
<dbReference type="PANTHER" id="PTHR11451">
    <property type="entry name" value="THREONINE-TRNA LIGASE"/>
    <property type="match status" value="1"/>
</dbReference>
<evidence type="ECO:0000256" key="8">
    <source>
        <dbReference type="ARBA" id="ARBA00031900"/>
    </source>
</evidence>
<dbReference type="GO" id="GO:0005739">
    <property type="term" value="C:mitochondrion"/>
    <property type="evidence" value="ECO:0007669"/>
    <property type="project" value="TreeGrafter"/>
</dbReference>
<dbReference type="InterPro" id="IPR045864">
    <property type="entry name" value="aa-tRNA-synth_II/BPL/LPL"/>
</dbReference>
<dbReference type="InterPro" id="IPR007201">
    <property type="entry name" value="Mei2-like_Rrm_C"/>
</dbReference>
<comment type="caution">
    <text evidence="12">The sequence shown here is derived from an EMBL/GenBank/DDBJ whole genome shotgun (WGS) entry which is preliminary data.</text>
</comment>
<dbReference type="GO" id="GO:0005524">
    <property type="term" value="F:ATP binding"/>
    <property type="evidence" value="ECO:0007669"/>
    <property type="project" value="UniProtKB-KW"/>
</dbReference>
<evidence type="ECO:0000256" key="3">
    <source>
        <dbReference type="ARBA" id="ARBA00022598"/>
    </source>
</evidence>
<gene>
    <name evidence="12" type="ORF">PGLA1383_LOCUS28298</name>
</gene>
<dbReference type="PROSITE" id="PS51880">
    <property type="entry name" value="TGS"/>
    <property type="match status" value="1"/>
</dbReference>
<evidence type="ECO:0000313" key="13">
    <source>
        <dbReference type="Proteomes" id="UP000654075"/>
    </source>
</evidence>
<organism evidence="12 13">
    <name type="scientific">Polarella glacialis</name>
    <name type="common">Dinoflagellate</name>
    <dbReference type="NCBI Taxonomy" id="89957"/>
    <lineage>
        <taxon>Eukaryota</taxon>
        <taxon>Sar</taxon>
        <taxon>Alveolata</taxon>
        <taxon>Dinophyceae</taxon>
        <taxon>Suessiales</taxon>
        <taxon>Suessiaceae</taxon>
        <taxon>Polarella</taxon>
    </lineage>
</organism>
<dbReference type="FunFam" id="3.30.980.10:FF:000005">
    <property type="entry name" value="Threonyl-tRNA synthetase, mitochondrial"/>
    <property type="match status" value="1"/>
</dbReference>
<dbReference type="InterPro" id="IPR012675">
    <property type="entry name" value="Beta-grasp_dom_sf"/>
</dbReference>